<organism evidence="5 6">
    <name type="scientific">Aquimarina spongiae</name>
    <dbReference type="NCBI Taxonomy" id="570521"/>
    <lineage>
        <taxon>Bacteria</taxon>
        <taxon>Pseudomonadati</taxon>
        <taxon>Bacteroidota</taxon>
        <taxon>Flavobacteriia</taxon>
        <taxon>Flavobacteriales</taxon>
        <taxon>Flavobacteriaceae</taxon>
        <taxon>Aquimarina</taxon>
    </lineage>
</organism>
<feature type="binding site" evidence="2">
    <location>
        <position position="75"/>
    </location>
    <ligand>
        <name>carbamoyl phosphate</name>
        <dbReference type="ChEBI" id="CHEBI:58228"/>
        <note>ligand shared between two neighboring subunits</note>
    </ligand>
</feature>
<dbReference type="UniPathway" id="UPA00068"/>
<dbReference type="EC" id="2.1.3.11" evidence="2"/>
<evidence type="ECO:0000256" key="1">
    <source>
        <dbReference type="ARBA" id="ARBA00022679"/>
    </source>
</evidence>
<feature type="domain" description="Aspartate/ornithine carbamoyltransferase Asp/Orn-binding" evidence="3">
    <location>
        <begin position="184"/>
        <end position="308"/>
    </location>
</feature>
<name>A0A1M6GC95_9FLAO</name>
<comment type="pathway">
    <text evidence="2">Amino-acid biosynthesis; L-arginine biosynthesis.</text>
</comment>
<dbReference type="InterPro" id="IPR006131">
    <property type="entry name" value="Asp_carbamoyltransf_Asp/Orn-bd"/>
</dbReference>
<keyword evidence="2" id="KW-0028">Amino-acid biosynthesis</keyword>
<proteinExistence type="inferred from homology"/>
<feature type="binding site" description="in other chain" evidence="2">
    <location>
        <begin position="47"/>
        <end position="50"/>
    </location>
    <ligand>
        <name>carbamoyl phosphate</name>
        <dbReference type="ChEBI" id="CHEBI:58228"/>
        <note>ligand shared between two neighboring subunits</note>
    </ligand>
</feature>
<dbReference type="SUPFAM" id="SSF53671">
    <property type="entry name" value="Aspartate/ornithine carbamoyltransferase"/>
    <property type="match status" value="1"/>
</dbReference>
<dbReference type="GO" id="GO:0019240">
    <property type="term" value="P:citrulline biosynthetic process"/>
    <property type="evidence" value="ECO:0007669"/>
    <property type="project" value="TreeGrafter"/>
</dbReference>
<keyword evidence="6" id="KW-1185">Reference proteome</keyword>
<dbReference type="GO" id="GO:0016597">
    <property type="term" value="F:amino acid binding"/>
    <property type="evidence" value="ECO:0007669"/>
    <property type="project" value="InterPro"/>
</dbReference>
<dbReference type="GO" id="GO:0042450">
    <property type="term" value="P:L-arginine biosynthetic process via ornithine"/>
    <property type="evidence" value="ECO:0007669"/>
    <property type="project" value="TreeGrafter"/>
</dbReference>
<dbReference type="InterPro" id="IPR006130">
    <property type="entry name" value="Asp/Orn_carbamoylTrfase"/>
</dbReference>
<dbReference type="InterPro" id="IPR036901">
    <property type="entry name" value="Asp/Orn_carbamoylTrfase_sf"/>
</dbReference>
<dbReference type="Proteomes" id="UP000184432">
    <property type="component" value="Unassembled WGS sequence"/>
</dbReference>
<dbReference type="HAMAP" id="MF_02235">
    <property type="entry name" value="SOTCase"/>
    <property type="match status" value="1"/>
</dbReference>
<feature type="binding site" description="in other chain" evidence="2">
    <location>
        <position position="300"/>
    </location>
    <ligand>
        <name>carbamoyl phosphate</name>
        <dbReference type="ChEBI" id="CHEBI:58228"/>
        <note>ligand shared between two neighboring subunits</note>
    </ligand>
</feature>
<gene>
    <name evidence="2" type="primary">argF'</name>
    <name evidence="5" type="ORF">SAMN04488508_105195</name>
</gene>
<dbReference type="STRING" id="570521.SAMN04488508_105195"/>
<feature type="binding site" description="in other chain" evidence="2">
    <location>
        <begin position="147"/>
        <end position="150"/>
    </location>
    <ligand>
        <name>carbamoyl phosphate</name>
        <dbReference type="ChEBI" id="CHEBI:58228"/>
        <note>ligand shared between two neighboring subunits</note>
    </ligand>
</feature>
<dbReference type="RefSeq" id="WP_073316398.1">
    <property type="nucleotide sequence ID" value="NZ_FQYP01000005.1"/>
</dbReference>
<dbReference type="PRINTS" id="PR00100">
    <property type="entry name" value="AOTCASE"/>
</dbReference>
<protein>
    <recommendedName>
        <fullName evidence="2">N-succinylornithine carbamoyltransferase</fullName>
        <ecNumber evidence="2">2.1.3.11</ecNumber>
    </recommendedName>
    <alternativeName>
        <fullName evidence="2">N-succinyl-L-ornithine transcarbamylase</fullName>
        <shortName evidence="2">SOTCase</shortName>
    </alternativeName>
</protein>
<dbReference type="InterPro" id="IPR043696">
    <property type="entry name" value="ArgF'-like"/>
</dbReference>
<dbReference type="NCBIfam" id="NF003384">
    <property type="entry name" value="PRK04523.1"/>
    <property type="match status" value="1"/>
</dbReference>
<dbReference type="Gene3D" id="3.40.50.1370">
    <property type="entry name" value="Aspartate/ornithine carbamoyltransferase"/>
    <property type="match status" value="2"/>
</dbReference>
<feature type="domain" description="Aspartate/ornithine carbamoyltransferase carbamoyl-P binding" evidence="4">
    <location>
        <begin position="9"/>
        <end position="160"/>
    </location>
</feature>
<sequence length="318" mass="35966">MNNYFSIADIDNVEDWVDQAIALKKEPLQDKKLGEDKTIGLLFFNPSLRTRLSTQKAALNLGMNVMVMNFTGEGWSLEYGDGTIMDQGNSEHVKEAAQVVSQYCDILAIRVFAHLKDKEEDYSEKVLKSFMEYATIPVVNMESATGHPLQALTDAITITEHKKKEKPKVVLSWAPHPKALPQAVANSFVEMMQRMDAHFVITHPKGYELASQITKEVPIDYNQENAFKDADFIYVKNWSAYQDYGKVLSTDADWKITEDKMKLTNQAKFMHCLPVRRNVVVDDAVIESEDAIVIQQANNRTYAAQLVLKKILKGLKGS</sequence>
<dbReference type="Pfam" id="PF00185">
    <property type="entry name" value="OTCace"/>
    <property type="match status" value="1"/>
</dbReference>
<evidence type="ECO:0000313" key="6">
    <source>
        <dbReference type="Proteomes" id="UP000184432"/>
    </source>
</evidence>
<dbReference type="OrthoDB" id="9802587at2"/>
<feature type="binding site" description="in other chain" evidence="2">
    <location>
        <position position="110"/>
    </location>
    <ligand>
        <name>carbamoyl phosphate</name>
        <dbReference type="ChEBI" id="CHEBI:58228"/>
        <note>ligand shared between two neighboring subunits</note>
    </ligand>
</feature>
<dbReference type="GO" id="GO:0004585">
    <property type="term" value="F:ornithine carbamoyltransferase activity"/>
    <property type="evidence" value="ECO:0007669"/>
    <property type="project" value="InterPro"/>
</dbReference>
<dbReference type="InterPro" id="IPR006132">
    <property type="entry name" value="Asp/Orn_carbamoyltranf_P-bd"/>
</dbReference>
<feature type="binding site" description="in other chain" evidence="2">
    <location>
        <begin position="272"/>
        <end position="273"/>
    </location>
    <ligand>
        <name>carbamoyl phosphate</name>
        <dbReference type="ChEBI" id="CHEBI:58228"/>
        <note>ligand shared between two neighboring subunits</note>
    </ligand>
</feature>
<dbReference type="PANTHER" id="PTHR45753:SF3">
    <property type="entry name" value="ORNITHINE TRANSCARBAMYLASE, MITOCHONDRIAL"/>
    <property type="match status" value="1"/>
</dbReference>
<keyword evidence="1 2" id="KW-0808">Transferase</keyword>
<feature type="binding site" evidence="2">
    <location>
        <position position="276"/>
    </location>
    <ligand>
        <name>N(2)-succinyl-L-ornithine</name>
        <dbReference type="ChEBI" id="CHEBI:58514"/>
    </ligand>
</feature>
<comment type="similarity">
    <text evidence="2">Belongs to the aspartate/ornithine carbamoyltransferase superfamily. SOTCase family.</text>
</comment>
<reference evidence="6" key="1">
    <citation type="submission" date="2016-11" db="EMBL/GenBank/DDBJ databases">
        <authorList>
            <person name="Varghese N."/>
            <person name="Submissions S."/>
        </authorList>
    </citation>
    <scope>NUCLEOTIDE SEQUENCE [LARGE SCALE GENOMIC DNA]</scope>
    <source>
        <strain evidence="6">DSM 22623</strain>
    </source>
</reference>
<evidence type="ECO:0000259" key="3">
    <source>
        <dbReference type="Pfam" id="PF00185"/>
    </source>
</evidence>
<keyword evidence="2" id="KW-0055">Arginine biosynthesis</keyword>
<feature type="binding site" evidence="2">
    <location>
        <position position="142"/>
    </location>
    <ligand>
        <name>N(2)-succinyl-L-ornithine</name>
        <dbReference type="ChEBI" id="CHEBI:58514"/>
    </ligand>
</feature>
<accession>A0A1M6GC95</accession>
<evidence type="ECO:0000259" key="4">
    <source>
        <dbReference type="Pfam" id="PF02729"/>
    </source>
</evidence>
<dbReference type="PRINTS" id="PR00101">
    <property type="entry name" value="ATCASE"/>
</dbReference>
<comment type="catalytic activity">
    <reaction evidence="2">
        <text>N(2)-succinyl-L-ornithine + carbamoyl phosphate = N(2)-succinyl-L-citrulline + phosphate + H(+)</text>
        <dbReference type="Rhea" id="RHEA:25884"/>
        <dbReference type="ChEBI" id="CHEBI:15378"/>
        <dbReference type="ChEBI" id="CHEBI:43474"/>
        <dbReference type="ChEBI" id="CHEBI:58228"/>
        <dbReference type="ChEBI" id="CHEBI:58514"/>
        <dbReference type="ChEBI" id="CHEBI:58862"/>
        <dbReference type="EC" id="2.1.3.11"/>
    </reaction>
</comment>
<dbReference type="Pfam" id="PF02729">
    <property type="entry name" value="OTCace_N"/>
    <property type="match status" value="1"/>
</dbReference>
<feature type="binding site" evidence="2">
    <location>
        <position position="236"/>
    </location>
    <ligand>
        <name>N(2)-succinyl-L-ornithine</name>
        <dbReference type="ChEBI" id="CHEBI:58514"/>
    </ligand>
</feature>
<evidence type="ECO:0000313" key="5">
    <source>
        <dbReference type="EMBL" id="SHJ07541.1"/>
    </source>
</evidence>
<dbReference type="PANTHER" id="PTHR45753">
    <property type="entry name" value="ORNITHINE CARBAMOYLTRANSFERASE, MITOCHONDRIAL"/>
    <property type="match status" value="1"/>
</dbReference>
<dbReference type="EMBL" id="FQYP01000005">
    <property type="protein sequence ID" value="SHJ07541.1"/>
    <property type="molecule type" value="Genomic_DNA"/>
</dbReference>
<dbReference type="AlphaFoldDB" id="A0A1M6GC95"/>
<comment type="function">
    <text evidence="2">Catalyzes the transfer of the carbamoyl group from carbamoyl phosphate to the delta-amino group of N(2)-succinyl-L-ornithine to produce N(2)-succinyl-L-citrulline. Is essential for arginine biosynthesis.</text>
</comment>
<feature type="binding site" evidence="2">
    <location>
        <position position="176"/>
    </location>
    <ligand>
        <name>N(2)-succinyl-L-ornithine</name>
        <dbReference type="ChEBI" id="CHEBI:58514"/>
    </ligand>
</feature>
<comment type="subunit">
    <text evidence="2">Homotrimer.</text>
</comment>
<evidence type="ECO:0000256" key="2">
    <source>
        <dbReference type="HAMAP-Rule" id="MF_02235"/>
    </source>
</evidence>